<protein>
    <submittedName>
        <fullName evidence="1">Uncharacterized protein</fullName>
    </submittedName>
</protein>
<evidence type="ECO:0000313" key="1">
    <source>
        <dbReference type="EMBL" id="CAK9313106.1"/>
    </source>
</evidence>
<gene>
    <name evidence="1" type="ORF">CITCOLO1_LOCUS4816</name>
</gene>
<sequence>MDACLIPLLTYKVFVFLETRGLAKHKFYADAKGVNLFAHSDAISRRHFISCAIRENFDQSLLKTP</sequence>
<organism evidence="1 2">
    <name type="scientific">Citrullus colocynthis</name>
    <name type="common">colocynth</name>
    <dbReference type="NCBI Taxonomy" id="252529"/>
    <lineage>
        <taxon>Eukaryota</taxon>
        <taxon>Viridiplantae</taxon>
        <taxon>Streptophyta</taxon>
        <taxon>Embryophyta</taxon>
        <taxon>Tracheophyta</taxon>
        <taxon>Spermatophyta</taxon>
        <taxon>Magnoliopsida</taxon>
        <taxon>eudicotyledons</taxon>
        <taxon>Gunneridae</taxon>
        <taxon>Pentapetalae</taxon>
        <taxon>rosids</taxon>
        <taxon>fabids</taxon>
        <taxon>Cucurbitales</taxon>
        <taxon>Cucurbitaceae</taxon>
        <taxon>Benincaseae</taxon>
        <taxon>Citrullus</taxon>
    </lineage>
</organism>
<reference evidence="1 2" key="1">
    <citation type="submission" date="2024-03" db="EMBL/GenBank/DDBJ databases">
        <authorList>
            <person name="Gkanogiannis A."/>
            <person name="Becerra Lopez-Lavalle L."/>
        </authorList>
    </citation>
    <scope>NUCLEOTIDE SEQUENCE [LARGE SCALE GENOMIC DNA]</scope>
</reference>
<accession>A0ABP0Y0K6</accession>
<dbReference type="EMBL" id="OZ021745">
    <property type="protein sequence ID" value="CAK9313106.1"/>
    <property type="molecule type" value="Genomic_DNA"/>
</dbReference>
<evidence type="ECO:0000313" key="2">
    <source>
        <dbReference type="Proteomes" id="UP001642487"/>
    </source>
</evidence>
<proteinExistence type="predicted"/>
<keyword evidence="2" id="KW-1185">Reference proteome</keyword>
<name>A0ABP0Y0K6_9ROSI</name>
<dbReference type="Proteomes" id="UP001642487">
    <property type="component" value="Chromosome 11"/>
</dbReference>